<name>A0A7N2N2J5_QUELO</name>
<dbReference type="InterPro" id="IPR002182">
    <property type="entry name" value="NB-ARC"/>
</dbReference>
<sequence>MKMSHKSTHVSSLDSSNSSKIKGQDSENSNTTVASRVNSYRRSSRLVDAKKVHGFDTQLISLEKMVQQRQSSDQFKAVAIVGKRGVGKTTLCQVLFNKPEVQAVFLPRIWVCMSWQPTEHGDRKTTTVKRMLTCLGVDEKTIQSIIDSVPAEADRLSSLLYALHLQLTGKKYLIVLDDAIEEGDDADKKKKKGDDAIKEGDDADQKKKKGDDAIKEGDDADQKKKKGDDTDQKKKKADVFKERNKWLADLDSPITEKEKWGKCLAFGLPKGHGGTVIVTSRDENLAKVMVGEKNLLHLRPLLDPMSCASIFNDHIKDEQKLKKDLEKEFLKKCAGLPLAATMMGKIKSEEPEEKNKTGSPTSYKEELKNETELPAEQKAQPEGEDARSPKDDAKIKSEEDPEGAKPIKQLEKDPRSSIGSKDDKQIKSEELPAEAEPGPHQEGAAHNEIIEEAASGTN</sequence>
<feature type="compositionally biased region" description="Basic and acidic residues" evidence="2">
    <location>
        <begin position="379"/>
        <end position="430"/>
    </location>
</feature>
<reference evidence="4" key="2">
    <citation type="submission" date="2021-01" db="UniProtKB">
        <authorList>
            <consortium name="EnsemblPlants"/>
        </authorList>
    </citation>
    <scope>IDENTIFICATION</scope>
</reference>
<proteinExistence type="predicted"/>
<feature type="compositionally biased region" description="Basic and acidic residues" evidence="2">
    <location>
        <begin position="186"/>
        <end position="236"/>
    </location>
</feature>
<organism evidence="4 5">
    <name type="scientific">Quercus lobata</name>
    <name type="common">Valley oak</name>
    <dbReference type="NCBI Taxonomy" id="97700"/>
    <lineage>
        <taxon>Eukaryota</taxon>
        <taxon>Viridiplantae</taxon>
        <taxon>Streptophyta</taxon>
        <taxon>Embryophyta</taxon>
        <taxon>Tracheophyta</taxon>
        <taxon>Spermatophyta</taxon>
        <taxon>Magnoliopsida</taxon>
        <taxon>eudicotyledons</taxon>
        <taxon>Gunneridae</taxon>
        <taxon>Pentapetalae</taxon>
        <taxon>rosids</taxon>
        <taxon>fabids</taxon>
        <taxon>Fagales</taxon>
        <taxon>Fagaceae</taxon>
        <taxon>Quercus</taxon>
    </lineage>
</organism>
<feature type="region of interest" description="Disordered" evidence="2">
    <location>
        <begin position="1"/>
        <end position="37"/>
    </location>
</feature>
<keyword evidence="5" id="KW-1185">Reference proteome</keyword>
<keyword evidence="1" id="KW-0611">Plant defense</keyword>
<dbReference type="EnsemblPlants" id="QL12p010828:mrna">
    <property type="protein sequence ID" value="QL12p010828:mrna:CDS:2"/>
    <property type="gene ID" value="QL12p010828"/>
</dbReference>
<dbReference type="Proteomes" id="UP000594261">
    <property type="component" value="Chromosome 12"/>
</dbReference>
<dbReference type="InterPro" id="IPR027417">
    <property type="entry name" value="P-loop_NTPase"/>
</dbReference>
<dbReference type="Pfam" id="PF00931">
    <property type="entry name" value="NB-ARC"/>
    <property type="match status" value="1"/>
</dbReference>
<accession>A0A7N2N2J5</accession>
<dbReference type="PANTHER" id="PTHR36766">
    <property type="entry name" value="PLANT BROAD-SPECTRUM MILDEW RESISTANCE PROTEIN RPW8"/>
    <property type="match status" value="1"/>
</dbReference>
<feature type="region of interest" description="Disordered" evidence="2">
    <location>
        <begin position="344"/>
        <end position="458"/>
    </location>
</feature>
<dbReference type="SUPFAM" id="SSF52540">
    <property type="entry name" value="P-loop containing nucleoside triphosphate hydrolases"/>
    <property type="match status" value="1"/>
</dbReference>
<feature type="domain" description="NB-ARC" evidence="3">
    <location>
        <begin position="63"/>
        <end position="184"/>
    </location>
</feature>
<feature type="compositionally biased region" description="Basic and acidic residues" evidence="2">
    <location>
        <begin position="437"/>
        <end position="449"/>
    </location>
</feature>
<evidence type="ECO:0000259" key="3">
    <source>
        <dbReference type="Pfam" id="PF00931"/>
    </source>
</evidence>
<reference evidence="4 5" key="1">
    <citation type="journal article" date="2016" name="G3 (Bethesda)">
        <title>First Draft Assembly and Annotation of the Genome of a California Endemic Oak Quercus lobata Nee (Fagaceae).</title>
        <authorList>
            <person name="Sork V.L."/>
            <person name="Fitz-Gibbon S.T."/>
            <person name="Puiu D."/>
            <person name="Crepeau M."/>
            <person name="Gugger P.F."/>
            <person name="Sherman R."/>
            <person name="Stevens K."/>
            <person name="Langley C.H."/>
            <person name="Pellegrini M."/>
            <person name="Salzberg S.L."/>
        </authorList>
    </citation>
    <scope>NUCLEOTIDE SEQUENCE [LARGE SCALE GENOMIC DNA]</scope>
    <source>
        <strain evidence="4 5">cv. SW786</strain>
    </source>
</reference>
<dbReference type="Gramene" id="QL12p010828:mrna">
    <property type="protein sequence ID" value="QL12p010828:mrna:CDS:2"/>
    <property type="gene ID" value="QL12p010828"/>
</dbReference>
<protein>
    <recommendedName>
        <fullName evidence="3">NB-ARC domain-containing protein</fullName>
    </recommendedName>
</protein>
<feature type="compositionally biased region" description="Polar residues" evidence="2">
    <location>
        <begin position="26"/>
        <end position="37"/>
    </location>
</feature>
<dbReference type="FunCoup" id="A0A7N2N2J5">
    <property type="interactions" value="534"/>
</dbReference>
<dbReference type="GO" id="GO:0043531">
    <property type="term" value="F:ADP binding"/>
    <property type="evidence" value="ECO:0007669"/>
    <property type="project" value="InterPro"/>
</dbReference>
<evidence type="ECO:0000313" key="5">
    <source>
        <dbReference type="Proteomes" id="UP000594261"/>
    </source>
</evidence>
<feature type="region of interest" description="Disordered" evidence="2">
    <location>
        <begin position="185"/>
        <end position="236"/>
    </location>
</feature>
<feature type="compositionally biased region" description="Low complexity" evidence="2">
    <location>
        <begin position="9"/>
        <end position="19"/>
    </location>
</feature>
<dbReference type="EMBL" id="LRBV02000012">
    <property type="status" value="NOT_ANNOTATED_CDS"/>
    <property type="molecule type" value="Genomic_DNA"/>
</dbReference>
<evidence type="ECO:0000313" key="4">
    <source>
        <dbReference type="EnsemblPlants" id="QL12p010828:mrna:CDS:2"/>
    </source>
</evidence>
<dbReference type="PRINTS" id="PR00364">
    <property type="entry name" value="DISEASERSIST"/>
</dbReference>
<evidence type="ECO:0000256" key="2">
    <source>
        <dbReference type="SAM" id="MobiDB-lite"/>
    </source>
</evidence>
<dbReference type="AlphaFoldDB" id="A0A7N2N2J5"/>
<dbReference type="InParanoid" id="A0A7N2N2J5"/>
<evidence type="ECO:0000256" key="1">
    <source>
        <dbReference type="ARBA" id="ARBA00022821"/>
    </source>
</evidence>
<dbReference type="GO" id="GO:0006952">
    <property type="term" value="P:defense response"/>
    <property type="evidence" value="ECO:0007669"/>
    <property type="project" value="UniProtKB-KW"/>
</dbReference>
<dbReference type="Gene3D" id="3.40.50.300">
    <property type="entry name" value="P-loop containing nucleotide triphosphate hydrolases"/>
    <property type="match status" value="1"/>
</dbReference>
<dbReference type="PANTHER" id="PTHR36766:SF41">
    <property type="entry name" value="AAA+ ATPASE DOMAIN-CONTAINING PROTEIN"/>
    <property type="match status" value="1"/>
</dbReference>
<feature type="compositionally biased region" description="Basic and acidic residues" evidence="2">
    <location>
        <begin position="346"/>
        <end position="356"/>
    </location>
</feature>